<evidence type="ECO:0000259" key="3">
    <source>
        <dbReference type="Pfam" id="PF07593"/>
    </source>
</evidence>
<dbReference type="InterPro" id="IPR011519">
    <property type="entry name" value="UnbV_ASPIC"/>
</dbReference>
<dbReference type="InterPro" id="IPR013517">
    <property type="entry name" value="FG-GAP"/>
</dbReference>
<evidence type="ECO:0000256" key="2">
    <source>
        <dbReference type="SAM" id="Phobius"/>
    </source>
</evidence>
<accession>A0A1H6Y4P7</accession>
<dbReference type="STRING" id="1416801.SAMN05192553_103473"/>
<keyword evidence="5" id="KW-1185">Reference proteome</keyword>
<name>A0A1H6Y4P7_9BACT</name>
<sequence>MDGQKMENYFHHIVWMLLLTLFPGFGLLAQGFEKLPARKTGVKFENRLNEDPSSNILTYEYFYNGGGVAVGDINNDGLEDLFFTGNMTSNRLYLNEGEFKFKDITKSAGVAGRDAWTTGTSMVDINGDGYLDIYVCYSGKGSTESRKNQLFINQGDGTFLEQAEKYGLADPANSIQALFFDFDLDGDLDMYLLNHNTQVINEIDFAAKRKDRNPNSGDKLFRNDGGIFTDVSEQAGILGNSMGFGLGVAVSDITGNGYPDLYISNDYIEPDYLYINNGDGTFSERLTDFLQHISYFSMGSDISDVNNDGLPDLFTLDMLPEDNKRQKLLYGPENYEQYALMVMEGFYHQNMRNMLHLNQGAGLFSEIGQLAGISNTDWSWAAFFADFDNDGWKDLFVSNGYFRDYTNRDFLKYKGDYYFSKARAKEEADTLHLVTSMSSTPIHDYIYKNQNGSGFLNVSTEWGFEKPVFSNGAAYADLDNDGKLDLVVNHLNETAGVFRNKLEDSAEGVNFLQVELRGERLNTSGIGAKVTLYTDRGRQFLEQQPTRGFQSSVSHRLHFGLGSAETIDSLRIVWPGGAVQSLRNIAANQRLVLEEKNASNVRETAPQAVDPVFSAIVSPIPYEHEEPGYNDFKRQPLLSHMISPTGPVLALGDVNNNGFTDVFVGGSEGNPGKLYFQVSTGKFLESQGLDVSEDTGNADADALFFDANGDGWLDLYLVSGGYHDFERDSPELQDRLYMNQGGGNFEKSETALPKFAPSGSVVKAIDVDKDGDLDLFVGGRVVPGQYPKAADSFLLVNDGQGNFEDQTATLVPEFKNFGMVTDASVLDVDGDGWDDLVLVGDWMPIQVYINQQGTGFANKTADYFDQPLTGMWSTVEEGDFDGDGDLDLVVGNFGLNSQLKASEAEPLRLVYSDFDGNGSVDPILISHVKGEAYPFMSRDELLDQLYGMRSKFTDYASFADAKLEDIFTEEQLRTAGTLEINEMRSVYLENKNDSFAVHPLPLQAQYAPVYAIQVLDYNEDGKLDFILGGNQNTARLRLGVMDANFGQLYEGDGTGGFAFQATPDSGLRFTGDVKSMQLVNLSYLKVLLVGINNQGVEGYLLNRSLDNKPVKSLSNQNK</sequence>
<proteinExistence type="predicted"/>
<dbReference type="Pfam" id="PF13517">
    <property type="entry name" value="FG-GAP_3"/>
    <property type="match status" value="6"/>
</dbReference>
<dbReference type="InterPro" id="IPR027039">
    <property type="entry name" value="Crtac1"/>
</dbReference>
<organism evidence="4 5">
    <name type="scientific">Cyclobacterium xiamenense</name>
    <dbReference type="NCBI Taxonomy" id="1297121"/>
    <lineage>
        <taxon>Bacteria</taxon>
        <taxon>Pseudomonadati</taxon>
        <taxon>Bacteroidota</taxon>
        <taxon>Cytophagia</taxon>
        <taxon>Cytophagales</taxon>
        <taxon>Cyclobacteriaceae</taxon>
        <taxon>Cyclobacterium</taxon>
    </lineage>
</organism>
<feature type="transmembrane region" description="Helical" evidence="2">
    <location>
        <begin position="12"/>
        <end position="32"/>
    </location>
</feature>
<evidence type="ECO:0000256" key="1">
    <source>
        <dbReference type="ARBA" id="ARBA00022729"/>
    </source>
</evidence>
<evidence type="ECO:0000313" key="4">
    <source>
        <dbReference type="EMBL" id="SEJ36263.1"/>
    </source>
</evidence>
<dbReference type="SUPFAM" id="SSF69318">
    <property type="entry name" value="Integrin alpha N-terminal domain"/>
    <property type="match status" value="3"/>
</dbReference>
<dbReference type="EMBL" id="FNZH01000003">
    <property type="protein sequence ID" value="SEJ36263.1"/>
    <property type="molecule type" value="Genomic_DNA"/>
</dbReference>
<dbReference type="PANTHER" id="PTHR16026">
    <property type="entry name" value="CARTILAGE ACIDIC PROTEIN 1"/>
    <property type="match status" value="1"/>
</dbReference>
<evidence type="ECO:0000313" key="5">
    <source>
        <dbReference type="Proteomes" id="UP000199403"/>
    </source>
</evidence>
<reference evidence="5" key="1">
    <citation type="submission" date="2016-10" db="EMBL/GenBank/DDBJ databases">
        <authorList>
            <person name="Varghese N."/>
            <person name="Submissions S."/>
        </authorList>
    </citation>
    <scope>NUCLEOTIDE SEQUENCE [LARGE SCALE GENOMIC DNA]</scope>
    <source>
        <strain evidence="5">IBRC-M 10761</strain>
    </source>
</reference>
<keyword evidence="2" id="KW-0472">Membrane</keyword>
<keyword evidence="1" id="KW-0732">Signal</keyword>
<keyword evidence="2" id="KW-1133">Transmembrane helix</keyword>
<dbReference type="Pfam" id="PF07593">
    <property type="entry name" value="UnbV_ASPIC"/>
    <property type="match status" value="1"/>
</dbReference>
<dbReference type="PANTHER" id="PTHR16026:SF0">
    <property type="entry name" value="CARTILAGE ACIDIC PROTEIN 1"/>
    <property type="match status" value="1"/>
</dbReference>
<dbReference type="Gene3D" id="2.130.10.130">
    <property type="entry name" value="Integrin alpha, N-terminal"/>
    <property type="match status" value="5"/>
</dbReference>
<gene>
    <name evidence="4" type="ORF">SAMN05192553_103473</name>
</gene>
<protein>
    <submittedName>
        <fullName evidence="4">Repeat domain-containing protein</fullName>
    </submittedName>
</protein>
<dbReference type="AlphaFoldDB" id="A0A1H6Y4P7"/>
<dbReference type="Proteomes" id="UP000199403">
    <property type="component" value="Unassembled WGS sequence"/>
</dbReference>
<keyword evidence="2" id="KW-0812">Transmembrane</keyword>
<feature type="domain" description="ASPIC/UnbV" evidence="3">
    <location>
        <begin position="525"/>
        <end position="591"/>
    </location>
</feature>
<dbReference type="InterPro" id="IPR028994">
    <property type="entry name" value="Integrin_alpha_N"/>
</dbReference>